<accession>E3ML22</accession>
<dbReference type="RefSeq" id="XP_003103240.2">
    <property type="nucleotide sequence ID" value="XM_003103192.2"/>
</dbReference>
<dbReference type="InParanoid" id="E3ML22"/>
<dbReference type="AlphaFoldDB" id="E3ML22"/>
<dbReference type="HOGENOM" id="CLU_2173349_0_0_1"/>
<name>E3ML22_CAERE</name>
<proteinExistence type="predicted"/>
<evidence type="ECO:0000313" key="1">
    <source>
        <dbReference type="EMBL" id="EFP04298.1"/>
    </source>
</evidence>
<sequence>MTTYYFPFAQIQNARNQVLMECRDLILCIANYVETTYRNHGHVTKVPQWTVVMIDELLPRMNNIGIPFTSLNIIIPAYFTACVRIHNPSAARDMFYFPQPETNETPLPLL</sequence>
<dbReference type="Proteomes" id="UP000008281">
    <property type="component" value="Unassembled WGS sequence"/>
</dbReference>
<dbReference type="EMBL" id="DS268453">
    <property type="protein sequence ID" value="EFP04298.1"/>
    <property type="molecule type" value="Genomic_DNA"/>
</dbReference>
<dbReference type="OMA" id="PRMNNIG"/>
<dbReference type="OrthoDB" id="10275968at2759"/>
<reference evidence="1" key="1">
    <citation type="submission" date="2007-07" db="EMBL/GenBank/DDBJ databases">
        <title>PCAP assembly of the Caenorhabditis remanei genome.</title>
        <authorList>
            <consortium name="The Caenorhabditis remanei Sequencing Consortium"/>
            <person name="Wilson R.K."/>
        </authorList>
    </citation>
    <scope>NUCLEOTIDE SEQUENCE [LARGE SCALE GENOMIC DNA]</scope>
    <source>
        <strain evidence="1">PB4641</strain>
    </source>
</reference>
<dbReference type="CTD" id="9818334"/>
<gene>
    <name evidence="1" type="ORF">CRE_26701</name>
</gene>
<dbReference type="KEGG" id="crq:GCK72_009193"/>
<organism evidence="2">
    <name type="scientific">Caenorhabditis remanei</name>
    <name type="common">Caenorhabditis vulgaris</name>
    <dbReference type="NCBI Taxonomy" id="31234"/>
    <lineage>
        <taxon>Eukaryota</taxon>
        <taxon>Metazoa</taxon>
        <taxon>Ecdysozoa</taxon>
        <taxon>Nematoda</taxon>
        <taxon>Chromadorea</taxon>
        <taxon>Rhabditida</taxon>
        <taxon>Rhabditina</taxon>
        <taxon>Rhabditomorpha</taxon>
        <taxon>Rhabditoidea</taxon>
        <taxon>Rhabditidae</taxon>
        <taxon>Peloderinae</taxon>
        <taxon>Caenorhabditis</taxon>
    </lineage>
</organism>
<keyword evidence="2" id="KW-1185">Reference proteome</keyword>
<dbReference type="GeneID" id="9818334"/>
<protein>
    <submittedName>
        <fullName evidence="1">Uncharacterized protein</fullName>
    </submittedName>
</protein>
<evidence type="ECO:0000313" key="2">
    <source>
        <dbReference type="Proteomes" id="UP000008281"/>
    </source>
</evidence>
<dbReference type="eggNOG" id="ENOG502T3EY">
    <property type="taxonomic scope" value="Eukaryota"/>
</dbReference>